<dbReference type="Gene3D" id="2.60.120.1440">
    <property type="match status" value="1"/>
</dbReference>
<evidence type="ECO:0000313" key="4">
    <source>
        <dbReference type="Proteomes" id="UP000003586"/>
    </source>
</evidence>
<dbReference type="RefSeq" id="WP_008586578.1">
    <property type="nucleotide sequence ID" value="NZ_CP007035.1"/>
</dbReference>
<organism evidence="3 4">
    <name type="scientific">Niabella soli DSM 19437</name>
    <dbReference type="NCBI Taxonomy" id="929713"/>
    <lineage>
        <taxon>Bacteria</taxon>
        <taxon>Pseudomonadati</taxon>
        <taxon>Bacteroidota</taxon>
        <taxon>Chitinophagia</taxon>
        <taxon>Chitinophagales</taxon>
        <taxon>Chitinophagaceae</taxon>
        <taxon>Niabella</taxon>
    </lineage>
</organism>
<dbReference type="PIRSF" id="PIRSF018266">
    <property type="entry name" value="FecR"/>
    <property type="match status" value="1"/>
</dbReference>
<feature type="domain" description="FecR protein" evidence="1">
    <location>
        <begin position="146"/>
        <end position="242"/>
    </location>
</feature>
<dbReference type="InterPro" id="IPR006860">
    <property type="entry name" value="FecR"/>
</dbReference>
<dbReference type="STRING" id="929713.NIASO_14365"/>
<dbReference type="eggNOG" id="COG3712">
    <property type="taxonomic scope" value="Bacteria"/>
</dbReference>
<dbReference type="PANTHER" id="PTHR30273:SF2">
    <property type="entry name" value="PROTEIN FECR"/>
    <property type="match status" value="1"/>
</dbReference>
<gene>
    <name evidence="3" type="ORF">NIASO_14365</name>
</gene>
<accession>W0F409</accession>
<dbReference type="AlphaFoldDB" id="W0F409"/>
<dbReference type="InterPro" id="IPR032508">
    <property type="entry name" value="FecR_C"/>
</dbReference>
<dbReference type="Pfam" id="PF04773">
    <property type="entry name" value="FecR"/>
    <property type="match status" value="1"/>
</dbReference>
<evidence type="ECO:0000259" key="2">
    <source>
        <dbReference type="Pfam" id="PF16344"/>
    </source>
</evidence>
<evidence type="ECO:0000259" key="1">
    <source>
        <dbReference type="Pfam" id="PF04773"/>
    </source>
</evidence>
<dbReference type="Proteomes" id="UP000003586">
    <property type="component" value="Chromosome"/>
</dbReference>
<dbReference type="GO" id="GO:0016989">
    <property type="term" value="F:sigma factor antagonist activity"/>
    <property type="evidence" value="ECO:0007669"/>
    <property type="project" value="TreeGrafter"/>
</dbReference>
<dbReference type="OrthoDB" id="1523735at2"/>
<dbReference type="EMBL" id="CP007035">
    <property type="protein sequence ID" value="AHF17795.1"/>
    <property type="molecule type" value="Genomic_DNA"/>
</dbReference>
<proteinExistence type="predicted"/>
<protein>
    <recommendedName>
        <fullName evidence="5">Anti-FecI sigma factor FecR</fullName>
    </recommendedName>
</protein>
<dbReference type="PANTHER" id="PTHR30273">
    <property type="entry name" value="PERIPLASMIC SIGNAL SENSOR AND SIGMA FACTOR ACTIVATOR FECR-RELATED"/>
    <property type="match status" value="1"/>
</dbReference>
<dbReference type="Pfam" id="PF16344">
    <property type="entry name" value="FecR_C"/>
    <property type="match status" value="1"/>
</dbReference>
<evidence type="ECO:0008006" key="5">
    <source>
        <dbReference type="Google" id="ProtNLM"/>
    </source>
</evidence>
<evidence type="ECO:0000313" key="3">
    <source>
        <dbReference type="EMBL" id="AHF17795.1"/>
    </source>
</evidence>
<dbReference type="Gene3D" id="3.55.50.30">
    <property type="match status" value="1"/>
</dbReference>
<sequence length="371" mass="41862">MVYTVEELAINDSFIAWCTGQNEKDIAFWNDYLYQHPEQLLILEEARKLVLGLSYMLQKKQNELSADKIRPQHDLYVVPGKAHADPFSKPYAPNFSRTGRRKVRMAAAAVLLLLGSGAWFLHQESIRQDKRAGGTASTLSIPAPGDNIRAKNGEYKTLILADGTKVTLNAQSELSVSKAFGTKDRNVRLTGEAFFEVAHNRQLPFIVQVAKYKIKAVGTKFNVKAYSNDGYSETSLLEGKVQILVNNRGQDEVYKTLQVNQKFVLNNPATADAAQPEQQEVVPLSYDDANQNIETAWVDHFLTFDNTPLTEIKNILERKYNTTIVIENTDVSKYHYTASFQNENIDEVLKALQLSYPFSYKKDGTKIIITK</sequence>
<name>W0F409_9BACT</name>
<dbReference type="KEGG" id="nso:NIASO_14365"/>
<dbReference type="HOGENOM" id="CLU_050192_2_3_10"/>
<keyword evidence="4" id="KW-1185">Reference proteome</keyword>
<dbReference type="InterPro" id="IPR012373">
    <property type="entry name" value="Ferrdict_sens_TM"/>
</dbReference>
<feature type="domain" description="Protein FecR C-terminal" evidence="2">
    <location>
        <begin position="302"/>
        <end position="369"/>
    </location>
</feature>
<reference evidence="3 4" key="1">
    <citation type="submission" date="2013-12" db="EMBL/GenBank/DDBJ databases">
        <authorList>
            <consortium name="DOE Joint Genome Institute"/>
            <person name="Eisen J."/>
            <person name="Huntemann M."/>
            <person name="Han J."/>
            <person name="Chen A."/>
            <person name="Kyrpides N."/>
            <person name="Mavromatis K."/>
            <person name="Markowitz V."/>
            <person name="Palaniappan K."/>
            <person name="Ivanova N."/>
            <person name="Schaumberg A."/>
            <person name="Pati A."/>
            <person name="Liolios K."/>
            <person name="Nordberg H.P."/>
            <person name="Cantor M.N."/>
            <person name="Hua S.X."/>
            <person name="Woyke T."/>
        </authorList>
    </citation>
    <scope>NUCLEOTIDE SEQUENCE [LARGE SCALE GENOMIC DNA]</scope>
    <source>
        <strain evidence="4">DSM 19437</strain>
    </source>
</reference>